<protein>
    <submittedName>
        <fullName evidence="1">Uncharacterized protein</fullName>
    </submittedName>
</protein>
<sequence>MARERGLERVKGKDQDEGGWIPVIKNHRAQANSGDRTQETYTLFVDNIPGLKLTMETGLKRPTLCLLTTSLRTKTFNGYNELSISSK</sequence>
<proteinExistence type="predicted"/>
<comment type="caution">
    <text evidence="1">The sequence shown here is derived from an EMBL/GenBank/DDBJ whole genome shotgun (WGS) entry which is preliminary data.</text>
</comment>
<keyword evidence="2" id="KW-1185">Reference proteome</keyword>
<reference evidence="1 2" key="1">
    <citation type="submission" date="2020-08" db="EMBL/GenBank/DDBJ databases">
        <title>Plant Genome Project.</title>
        <authorList>
            <person name="Zhang R.-G."/>
        </authorList>
    </citation>
    <scope>NUCLEOTIDE SEQUENCE [LARGE SCALE GENOMIC DNA]</scope>
    <source>
        <strain evidence="1">WSP0</strain>
        <tissue evidence="1">Leaf</tissue>
    </source>
</reference>
<name>A0AAV6JTX8_9ERIC</name>
<dbReference type="Proteomes" id="UP000823749">
    <property type="component" value="Chromosome 6"/>
</dbReference>
<organism evidence="1 2">
    <name type="scientific">Rhododendron griersonianum</name>
    <dbReference type="NCBI Taxonomy" id="479676"/>
    <lineage>
        <taxon>Eukaryota</taxon>
        <taxon>Viridiplantae</taxon>
        <taxon>Streptophyta</taxon>
        <taxon>Embryophyta</taxon>
        <taxon>Tracheophyta</taxon>
        <taxon>Spermatophyta</taxon>
        <taxon>Magnoliopsida</taxon>
        <taxon>eudicotyledons</taxon>
        <taxon>Gunneridae</taxon>
        <taxon>Pentapetalae</taxon>
        <taxon>asterids</taxon>
        <taxon>Ericales</taxon>
        <taxon>Ericaceae</taxon>
        <taxon>Ericoideae</taxon>
        <taxon>Rhodoreae</taxon>
        <taxon>Rhododendron</taxon>
    </lineage>
</organism>
<dbReference type="EMBL" id="JACTNZ010000006">
    <property type="protein sequence ID" value="KAG5543612.1"/>
    <property type="molecule type" value="Genomic_DNA"/>
</dbReference>
<dbReference type="AlphaFoldDB" id="A0AAV6JTX8"/>
<evidence type="ECO:0000313" key="2">
    <source>
        <dbReference type="Proteomes" id="UP000823749"/>
    </source>
</evidence>
<gene>
    <name evidence="1" type="ORF">RHGRI_016382</name>
</gene>
<accession>A0AAV6JTX8</accession>
<evidence type="ECO:0000313" key="1">
    <source>
        <dbReference type="EMBL" id="KAG5543612.1"/>
    </source>
</evidence>